<dbReference type="EMBL" id="JBIMSO010000051">
    <property type="protein sequence ID" value="MFH5209272.1"/>
    <property type="molecule type" value="Genomic_DNA"/>
</dbReference>
<protein>
    <submittedName>
        <fullName evidence="2">Uncharacterized protein</fullName>
    </submittedName>
</protein>
<dbReference type="RefSeq" id="WP_395115011.1">
    <property type="nucleotide sequence ID" value="NZ_JBIMSO010000051.1"/>
</dbReference>
<evidence type="ECO:0000313" key="2">
    <source>
        <dbReference type="EMBL" id="MFH5209272.1"/>
    </source>
</evidence>
<evidence type="ECO:0000256" key="1">
    <source>
        <dbReference type="SAM" id="MobiDB-lite"/>
    </source>
</evidence>
<dbReference type="Proteomes" id="UP001609175">
    <property type="component" value="Unassembled WGS sequence"/>
</dbReference>
<organism evidence="2 3">
    <name type="scientific">Antrihabitans spumae</name>
    <dbReference type="NCBI Taxonomy" id="3373370"/>
    <lineage>
        <taxon>Bacteria</taxon>
        <taxon>Bacillati</taxon>
        <taxon>Actinomycetota</taxon>
        <taxon>Actinomycetes</taxon>
        <taxon>Mycobacteriales</taxon>
        <taxon>Nocardiaceae</taxon>
        <taxon>Antrihabitans</taxon>
    </lineage>
</organism>
<gene>
    <name evidence="2" type="ORF">ACHIPZ_13860</name>
</gene>
<comment type="caution">
    <text evidence="2">The sequence shown here is derived from an EMBL/GenBank/DDBJ whole genome shotgun (WGS) entry which is preliminary data.</text>
</comment>
<evidence type="ECO:0000313" key="3">
    <source>
        <dbReference type="Proteomes" id="UP001609175"/>
    </source>
</evidence>
<accession>A0ABW7JNQ0</accession>
<feature type="compositionally biased region" description="Low complexity" evidence="1">
    <location>
        <begin position="55"/>
        <end position="64"/>
    </location>
</feature>
<name>A0ABW7JNQ0_9NOCA</name>
<reference evidence="2 3" key="1">
    <citation type="submission" date="2024-10" db="EMBL/GenBank/DDBJ databases">
        <authorList>
            <person name="Riesco R."/>
        </authorList>
    </citation>
    <scope>NUCLEOTIDE SEQUENCE [LARGE SCALE GENOMIC DNA]</scope>
    <source>
        <strain evidence="2 3">NCIMB 15449</strain>
    </source>
</reference>
<feature type="compositionally biased region" description="Acidic residues" evidence="1">
    <location>
        <begin position="65"/>
        <end position="81"/>
    </location>
</feature>
<feature type="region of interest" description="Disordered" evidence="1">
    <location>
        <begin position="39"/>
        <end position="81"/>
    </location>
</feature>
<sequence>MRSIRFLHERGPRAEGDVVRFDDASAAAIVAEGAAVYADEPALSGSWEDRSPAYDASDGESAADASDESDDDGDESAPVDP</sequence>
<proteinExistence type="predicted"/>